<evidence type="ECO:0008006" key="3">
    <source>
        <dbReference type="Google" id="ProtNLM"/>
    </source>
</evidence>
<dbReference type="EMBL" id="JADQBC010000073">
    <property type="protein sequence ID" value="MBR8828503.1"/>
    <property type="molecule type" value="Genomic_DNA"/>
</dbReference>
<protein>
    <recommendedName>
        <fullName evidence="3">Transposase</fullName>
    </recommendedName>
</protein>
<gene>
    <name evidence="1" type="ORF">DSM107014_11490</name>
</gene>
<reference evidence="1" key="1">
    <citation type="submission" date="2021-02" db="EMBL/GenBank/DDBJ databases">
        <title>Metagenome analyses of Stigonema ocellatum DSM 106950, Chlorogloea purpurea SAG 13.99 and Gomphosphaeria aponina DSM 107014.</title>
        <authorList>
            <person name="Marter P."/>
            <person name="Huang S."/>
        </authorList>
    </citation>
    <scope>NUCLEOTIDE SEQUENCE</scope>
    <source>
        <strain evidence="1">JP213</strain>
    </source>
</reference>
<name>A0A941GYF4_9CHRO</name>
<evidence type="ECO:0000313" key="2">
    <source>
        <dbReference type="Proteomes" id="UP000767446"/>
    </source>
</evidence>
<proteinExistence type="predicted"/>
<sequence length="174" mass="20102">MCNAKFQDNQSLLQWVNEQNLEKIVTCLGDGHPGVWNLVAGIKEEKYRREILDWYHLKENLYKVKGCLKKIKKIESYLWFGLIDKALQEISSLPENKAKNFKNYLKKHRSRIPDYQFLQKLGIDIGSGSVESKIKQMGLRVKIAGAQWKKDNVSQILKLRCAYLNGDISLSICA</sequence>
<evidence type="ECO:0000313" key="1">
    <source>
        <dbReference type="EMBL" id="MBR8828503.1"/>
    </source>
</evidence>
<dbReference type="AlphaFoldDB" id="A0A941GYF4"/>
<dbReference type="Proteomes" id="UP000767446">
    <property type="component" value="Unassembled WGS sequence"/>
</dbReference>
<comment type="caution">
    <text evidence="1">The sequence shown here is derived from an EMBL/GenBank/DDBJ whole genome shotgun (WGS) entry which is preliminary data.</text>
</comment>
<organism evidence="1 2">
    <name type="scientific">Gomphosphaeria aponina SAG 52.96 = DSM 107014</name>
    <dbReference type="NCBI Taxonomy" id="1521640"/>
    <lineage>
        <taxon>Bacteria</taxon>
        <taxon>Bacillati</taxon>
        <taxon>Cyanobacteriota</taxon>
        <taxon>Cyanophyceae</taxon>
        <taxon>Oscillatoriophycideae</taxon>
        <taxon>Chroococcales</taxon>
        <taxon>Gomphosphaeriaceae</taxon>
        <taxon>Gomphosphaeria</taxon>
    </lineage>
</organism>
<accession>A0A941GYF4</accession>